<reference evidence="2 3" key="1">
    <citation type="submission" date="2019-10" db="EMBL/GenBank/DDBJ databases">
        <title>Corynebacterium sp novel species isolated from the respiratory tract of Marmot.</title>
        <authorList>
            <person name="Zhang G."/>
        </authorList>
    </citation>
    <scope>NUCLEOTIDE SEQUENCE [LARGE SCALE GENOMIC DNA]</scope>
    <source>
        <strain evidence="2 3">336</strain>
    </source>
</reference>
<feature type="transmembrane region" description="Helical" evidence="1">
    <location>
        <begin position="200"/>
        <end position="218"/>
    </location>
</feature>
<feature type="transmembrane region" description="Helical" evidence="1">
    <location>
        <begin position="230"/>
        <end position="248"/>
    </location>
</feature>
<dbReference type="Pfam" id="PF04018">
    <property type="entry name" value="VCA0040-like"/>
    <property type="match status" value="1"/>
</dbReference>
<feature type="transmembrane region" description="Helical" evidence="1">
    <location>
        <begin position="67"/>
        <end position="88"/>
    </location>
</feature>
<sequence>MSILLNIIRGALIGMAELVPGVSGGTIALVTGVYERVLAQANLVLDGLKLLVKDRSAAIQKLKSADWLFLISLLVGMTAVVVSMAGVMEAFVTDQPVASRALFFGMVLVSLVVPLSMINKEAVSRNLPVAIVAFILAAVATFLLTGVTSAPQSNPSLIVVFFAAAVAICALVLPGVSGAFFLLAVGLYSATMGAVHERDLVYIGVFALGALTGIIAFVRILEKLLEDHRDITLVVMAGLMFGSLRALWPWQDESANLEAPSQDIGLAITLFLAGAVAVAIMVGLERAFSAKKSTDDADASTSPALEG</sequence>
<accession>A0ABQ6VCY1</accession>
<evidence type="ECO:0000313" key="2">
    <source>
        <dbReference type="EMBL" id="KAB3520759.1"/>
    </source>
</evidence>
<feature type="transmembrane region" description="Helical" evidence="1">
    <location>
        <begin position="264"/>
        <end position="284"/>
    </location>
</feature>
<protein>
    <submittedName>
        <fullName evidence="2">DUF368 domain-containing protein</fullName>
    </submittedName>
</protein>
<proteinExistence type="predicted"/>
<evidence type="ECO:0000313" key="3">
    <source>
        <dbReference type="Proteomes" id="UP000436181"/>
    </source>
</evidence>
<feature type="transmembrane region" description="Helical" evidence="1">
    <location>
        <begin position="157"/>
        <end position="188"/>
    </location>
</feature>
<dbReference type="InterPro" id="IPR007163">
    <property type="entry name" value="VCA0040-like"/>
</dbReference>
<gene>
    <name evidence="2" type="ORF">F8377_05790</name>
</gene>
<name>A0ABQ6VCY1_9CORY</name>
<comment type="caution">
    <text evidence="2">The sequence shown here is derived from an EMBL/GenBank/DDBJ whole genome shotgun (WGS) entry which is preliminary data.</text>
</comment>
<dbReference type="EMBL" id="WBZJ01000002">
    <property type="protein sequence ID" value="KAB3520759.1"/>
    <property type="molecule type" value="Genomic_DNA"/>
</dbReference>
<keyword evidence="1" id="KW-0472">Membrane</keyword>
<keyword evidence="1" id="KW-1133">Transmembrane helix</keyword>
<feature type="transmembrane region" description="Helical" evidence="1">
    <location>
        <begin position="130"/>
        <end position="150"/>
    </location>
</feature>
<feature type="transmembrane region" description="Helical" evidence="1">
    <location>
        <begin position="12"/>
        <end position="34"/>
    </location>
</feature>
<organism evidence="2 3">
    <name type="scientific">Corynebacterium zhongnanshanii</name>
    <dbReference type="NCBI Taxonomy" id="2768834"/>
    <lineage>
        <taxon>Bacteria</taxon>
        <taxon>Bacillati</taxon>
        <taxon>Actinomycetota</taxon>
        <taxon>Actinomycetes</taxon>
        <taxon>Mycobacteriales</taxon>
        <taxon>Corynebacteriaceae</taxon>
        <taxon>Corynebacterium</taxon>
    </lineage>
</organism>
<dbReference type="PANTHER" id="PTHR37308">
    <property type="entry name" value="INTEGRAL MEMBRANE PROTEIN"/>
    <property type="match status" value="1"/>
</dbReference>
<dbReference type="PANTHER" id="PTHR37308:SF1">
    <property type="entry name" value="POLYPRENYL-PHOSPHATE TRANSPORTER"/>
    <property type="match status" value="1"/>
</dbReference>
<dbReference type="RefSeq" id="WP_151844334.1">
    <property type="nucleotide sequence ID" value="NZ_WBZJ01000002.1"/>
</dbReference>
<evidence type="ECO:0000256" key="1">
    <source>
        <dbReference type="SAM" id="Phobius"/>
    </source>
</evidence>
<keyword evidence="3" id="KW-1185">Reference proteome</keyword>
<dbReference type="Proteomes" id="UP000436181">
    <property type="component" value="Unassembled WGS sequence"/>
</dbReference>
<feature type="transmembrane region" description="Helical" evidence="1">
    <location>
        <begin position="100"/>
        <end position="118"/>
    </location>
</feature>
<keyword evidence="1" id="KW-0812">Transmembrane</keyword>